<evidence type="ECO:0000256" key="6">
    <source>
        <dbReference type="ARBA" id="ARBA00023002"/>
    </source>
</evidence>
<keyword evidence="4" id="KW-0274">FAD</keyword>
<dbReference type="EMBL" id="PVUE01000022">
    <property type="protein sequence ID" value="PRZ35185.1"/>
    <property type="molecule type" value="Genomic_DNA"/>
</dbReference>
<comment type="cofactor">
    <cofactor evidence="1">
        <name>FAD</name>
        <dbReference type="ChEBI" id="CHEBI:57692"/>
    </cofactor>
</comment>
<dbReference type="AlphaFoldDB" id="A0A2T0ZFQ4"/>
<evidence type="ECO:0000256" key="3">
    <source>
        <dbReference type="ARBA" id="ARBA00022630"/>
    </source>
</evidence>
<keyword evidence="9" id="KW-1185">Reference proteome</keyword>
<protein>
    <submittedName>
        <fullName evidence="8">Cation diffusion facilitator CzcD-associated flavoprotein CzcO</fullName>
    </submittedName>
</protein>
<dbReference type="Proteomes" id="UP000237752">
    <property type="component" value="Unassembled WGS sequence"/>
</dbReference>
<dbReference type="Gene3D" id="3.50.50.60">
    <property type="entry name" value="FAD/NAD(P)-binding domain"/>
    <property type="match status" value="2"/>
</dbReference>
<evidence type="ECO:0000256" key="4">
    <source>
        <dbReference type="ARBA" id="ARBA00022827"/>
    </source>
</evidence>
<dbReference type="OrthoDB" id="5168853at2"/>
<dbReference type="InterPro" id="IPR050775">
    <property type="entry name" value="FAD-binding_Monooxygenases"/>
</dbReference>
<organism evidence="8 9">
    <name type="scientific">Antricoccus suffuscus</name>
    <dbReference type="NCBI Taxonomy" id="1629062"/>
    <lineage>
        <taxon>Bacteria</taxon>
        <taxon>Bacillati</taxon>
        <taxon>Actinomycetota</taxon>
        <taxon>Actinomycetes</taxon>
        <taxon>Geodermatophilales</taxon>
        <taxon>Antricoccaceae</taxon>
        <taxon>Antricoccus</taxon>
    </lineage>
</organism>
<dbReference type="InterPro" id="IPR036188">
    <property type="entry name" value="FAD/NAD-bd_sf"/>
</dbReference>
<dbReference type="PANTHER" id="PTHR43098">
    <property type="entry name" value="L-ORNITHINE N(5)-MONOOXYGENASE-RELATED"/>
    <property type="match status" value="1"/>
</dbReference>
<proteinExistence type="inferred from homology"/>
<evidence type="ECO:0000256" key="2">
    <source>
        <dbReference type="ARBA" id="ARBA00010139"/>
    </source>
</evidence>
<dbReference type="GO" id="GO:0016709">
    <property type="term" value="F:oxidoreductase activity, acting on paired donors, with incorporation or reduction of molecular oxygen, NAD(P)H as one donor, and incorporation of one atom of oxygen"/>
    <property type="evidence" value="ECO:0007669"/>
    <property type="project" value="UniProtKB-ARBA"/>
</dbReference>
<evidence type="ECO:0000256" key="7">
    <source>
        <dbReference type="ARBA" id="ARBA00023033"/>
    </source>
</evidence>
<reference evidence="8 9" key="1">
    <citation type="submission" date="2018-03" db="EMBL/GenBank/DDBJ databases">
        <title>Genomic Encyclopedia of Archaeal and Bacterial Type Strains, Phase II (KMG-II): from individual species to whole genera.</title>
        <authorList>
            <person name="Goeker M."/>
        </authorList>
    </citation>
    <scope>NUCLEOTIDE SEQUENCE [LARGE SCALE GENOMIC DNA]</scope>
    <source>
        <strain evidence="8 9">DSM 100065</strain>
    </source>
</reference>
<keyword evidence="6" id="KW-0560">Oxidoreductase</keyword>
<evidence type="ECO:0000313" key="8">
    <source>
        <dbReference type="EMBL" id="PRZ35185.1"/>
    </source>
</evidence>
<dbReference type="RefSeq" id="WP_106350715.1">
    <property type="nucleotide sequence ID" value="NZ_PVUE01000022.1"/>
</dbReference>
<keyword evidence="5" id="KW-0521">NADP</keyword>
<keyword evidence="3" id="KW-0285">Flavoprotein</keyword>
<keyword evidence="7" id="KW-0503">Monooxygenase</keyword>
<name>A0A2T0ZFQ4_9ACTN</name>
<evidence type="ECO:0000256" key="5">
    <source>
        <dbReference type="ARBA" id="ARBA00022857"/>
    </source>
</evidence>
<sequence>MADTHEAPVTLTQDQRDALRERYREERDKRIRPDGINQYVEPTGQFAVLEEDPYTPWVEREALTDHVEFLFVGGGFAGLSVCARLKEAGIDDFRIVESGGDFGGVWYWNRYPGAMCDTAAMVYLPLLEETGHMPTMKYVRAPEIWGHALRIATHYDLYPHAVFSTQIHTMTWNDDASHWVIETNRGDRMTATYVAMGTGPLNRPKLPGVPGIESFAGDAFHTARWDYEVTGGDWTGEPMTKLAEKRVGIVGTGATGIQIVPSLGRDAGELYVFQRTPSAVGVRGNHEIDPDWFSALEPGWQSKWLRNFAVLQTMGVADEDLVHDGWTDITKRIFARMMANAPDPSAITPADFVAAYHDSDDEKMEEIRGRVDEIVEDPETAAGLKAWYRQFCKRPCFHDEYLPTFNRPNVHLVDTDGKGVERIDETGAWVGDKHYDLDVLIYASGFEFNTDYTHRSAFEVVGRGGVTLTDKWAKGMQSFQGMHVHGFPNMFVVGIFQGSSLASNVTSNYVDTGHTIAAILTHAQSVGAGQVEVLPEAETDWVAAIEKAPKGIVGGPDCTPGYYNSEGQAEGRKEKLDRGGYPLGPVPFFDYIADWRTNGRFEGLAFR</sequence>
<dbReference type="PANTHER" id="PTHR43098:SF4">
    <property type="entry name" value="BLR3857 PROTEIN"/>
    <property type="match status" value="1"/>
</dbReference>
<comment type="similarity">
    <text evidence="2">Belongs to the FAD-binding monooxygenase family.</text>
</comment>
<dbReference type="Pfam" id="PF13738">
    <property type="entry name" value="Pyr_redox_3"/>
    <property type="match status" value="1"/>
</dbReference>
<evidence type="ECO:0000256" key="1">
    <source>
        <dbReference type="ARBA" id="ARBA00001974"/>
    </source>
</evidence>
<comment type="caution">
    <text evidence="8">The sequence shown here is derived from an EMBL/GenBank/DDBJ whole genome shotgun (WGS) entry which is preliminary data.</text>
</comment>
<evidence type="ECO:0000313" key="9">
    <source>
        <dbReference type="Proteomes" id="UP000237752"/>
    </source>
</evidence>
<dbReference type="SUPFAM" id="SSF51905">
    <property type="entry name" value="FAD/NAD(P)-binding domain"/>
    <property type="match status" value="1"/>
</dbReference>
<accession>A0A2T0ZFQ4</accession>
<gene>
    <name evidence="8" type="ORF">CLV47_1225</name>
</gene>